<evidence type="ECO:0000256" key="9">
    <source>
        <dbReference type="RuleBase" id="RU000461"/>
    </source>
</evidence>
<keyword evidence="6 8" id="KW-0408">Iron</keyword>
<evidence type="ECO:0008006" key="13">
    <source>
        <dbReference type="Google" id="ProtNLM"/>
    </source>
</evidence>
<evidence type="ECO:0000256" key="7">
    <source>
        <dbReference type="ARBA" id="ARBA00023033"/>
    </source>
</evidence>
<dbReference type="PRINTS" id="PR00463">
    <property type="entry name" value="EP450I"/>
</dbReference>
<keyword evidence="7 9" id="KW-0503">Monooxygenase</keyword>
<keyword evidence="4 8" id="KW-0479">Metal-binding</keyword>
<evidence type="ECO:0000256" key="2">
    <source>
        <dbReference type="ARBA" id="ARBA00010617"/>
    </source>
</evidence>
<reference evidence="11" key="1">
    <citation type="submission" date="2022-10" db="EMBL/GenBank/DDBJ databases">
        <title>Culturing micro-colonial fungi from biological soil crusts in the Mojave desert and describing Neophaeococcomyces mojavensis, and introducing the new genera and species Taxawa tesnikishii.</title>
        <authorList>
            <person name="Kurbessoian T."/>
            <person name="Stajich J.E."/>
        </authorList>
    </citation>
    <scope>NUCLEOTIDE SEQUENCE</scope>
    <source>
        <strain evidence="11">TK_41</strain>
    </source>
</reference>
<evidence type="ECO:0000256" key="6">
    <source>
        <dbReference type="ARBA" id="ARBA00023004"/>
    </source>
</evidence>
<keyword evidence="12" id="KW-1185">Reference proteome</keyword>
<evidence type="ECO:0000256" key="4">
    <source>
        <dbReference type="ARBA" id="ARBA00022723"/>
    </source>
</evidence>
<dbReference type="Gene3D" id="1.10.630.10">
    <property type="entry name" value="Cytochrome P450"/>
    <property type="match status" value="1"/>
</dbReference>
<evidence type="ECO:0000256" key="3">
    <source>
        <dbReference type="ARBA" id="ARBA00022617"/>
    </source>
</evidence>
<keyword evidence="5 9" id="KW-0560">Oxidoreductase</keyword>
<evidence type="ECO:0000256" key="5">
    <source>
        <dbReference type="ARBA" id="ARBA00023002"/>
    </source>
</evidence>
<evidence type="ECO:0000256" key="1">
    <source>
        <dbReference type="ARBA" id="ARBA00001971"/>
    </source>
</evidence>
<keyword evidence="10" id="KW-0175">Coiled coil</keyword>
<dbReference type="CDD" id="cd11062">
    <property type="entry name" value="CYP58-like"/>
    <property type="match status" value="1"/>
</dbReference>
<evidence type="ECO:0000313" key="11">
    <source>
        <dbReference type="EMBL" id="KAJ9609338.1"/>
    </source>
</evidence>
<dbReference type="InterPro" id="IPR017972">
    <property type="entry name" value="Cyt_P450_CS"/>
</dbReference>
<dbReference type="SUPFAM" id="SSF48264">
    <property type="entry name" value="Cytochrome P450"/>
    <property type="match status" value="1"/>
</dbReference>
<dbReference type="InterPro" id="IPR050121">
    <property type="entry name" value="Cytochrome_P450_monoxygenase"/>
</dbReference>
<dbReference type="PROSITE" id="PS00086">
    <property type="entry name" value="CYTOCHROME_P450"/>
    <property type="match status" value="1"/>
</dbReference>
<dbReference type="Pfam" id="PF00067">
    <property type="entry name" value="p450"/>
    <property type="match status" value="1"/>
</dbReference>
<organism evidence="11 12">
    <name type="scientific">Cladophialophora chaetospira</name>
    <dbReference type="NCBI Taxonomy" id="386627"/>
    <lineage>
        <taxon>Eukaryota</taxon>
        <taxon>Fungi</taxon>
        <taxon>Dikarya</taxon>
        <taxon>Ascomycota</taxon>
        <taxon>Pezizomycotina</taxon>
        <taxon>Eurotiomycetes</taxon>
        <taxon>Chaetothyriomycetidae</taxon>
        <taxon>Chaetothyriales</taxon>
        <taxon>Herpotrichiellaceae</taxon>
        <taxon>Cladophialophora</taxon>
    </lineage>
</organism>
<dbReference type="Proteomes" id="UP001172673">
    <property type="component" value="Unassembled WGS sequence"/>
</dbReference>
<dbReference type="InterPro" id="IPR036396">
    <property type="entry name" value="Cyt_P450_sf"/>
</dbReference>
<dbReference type="AlphaFoldDB" id="A0AA38X9L1"/>
<dbReference type="GO" id="GO:0016705">
    <property type="term" value="F:oxidoreductase activity, acting on paired donors, with incorporation or reduction of molecular oxygen"/>
    <property type="evidence" value="ECO:0007669"/>
    <property type="project" value="InterPro"/>
</dbReference>
<feature type="binding site" description="axial binding residue" evidence="8">
    <location>
        <position position="434"/>
    </location>
    <ligand>
        <name>heme</name>
        <dbReference type="ChEBI" id="CHEBI:30413"/>
    </ligand>
    <ligandPart>
        <name>Fe</name>
        <dbReference type="ChEBI" id="CHEBI:18248"/>
    </ligandPart>
</feature>
<dbReference type="PANTHER" id="PTHR24305">
    <property type="entry name" value="CYTOCHROME P450"/>
    <property type="match status" value="1"/>
</dbReference>
<accession>A0AA38X9L1</accession>
<evidence type="ECO:0000313" key="12">
    <source>
        <dbReference type="Proteomes" id="UP001172673"/>
    </source>
</evidence>
<keyword evidence="3 8" id="KW-0349">Heme</keyword>
<dbReference type="GO" id="GO:0020037">
    <property type="term" value="F:heme binding"/>
    <property type="evidence" value="ECO:0007669"/>
    <property type="project" value="InterPro"/>
</dbReference>
<sequence length="495" mass="57186">MYLIALVTAFLLYLFSLVVYRLYSSPIAKFPGPKLAALSRWYEFYYEVVLRGQFTFHVAELHKKYGPIVRINPYELHVADSEFWDTLYGPGRVDKYDYFMNRQNIPRSIFATPDHNLHKLRKSPLLPLFSKKRISDFQPVIREKLDILCSKIDQYVANGGHFPINRAMTAFSGDVITTYVFGQSYQHLESPDFKDTFHEPFMAASESGHVALQFKWVYPLMEALPEWLVLKVQPQIYLILQLAKDFDVKLKAILAGTAKENPDHPTILYELLRSDLPQQEKQIDRLNEEAQLLVAAGLTTAAWAMSVTAFHVIQSPTVSEKLRRELVTALPDDKFDWADVEKLPYLNACIREGLRLSYGVTARSPRLWDKPFEYHGWTIPARTPVSLTIVDHNHNEEIFPESYKFKPERWLRDSHLDKNMDRWWFPFGKGSRSCLGVNLATAEIHLCLATLFRRYDFELFGTDVSDVTVVHDFFLPSARLDSKGVRVVPKAATKI</sequence>
<gene>
    <name evidence="11" type="ORF">H2200_005665</name>
</gene>
<comment type="cofactor">
    <cofactor evidence="1 8">
        <name>heme</name>
        <dbReference type="ChEBI" id="CHEBI:30413"/>
    </cofactor>
</comment>
<proteinExistence type="inferred from homology"/>
<evidence type="ECO:0000256" key="8">
    <source>
        <dbReference type="PIRSR" id="PIRSR602401-1"/>
    </source>
</evidence>
<dbReference type="GO" id="GO:0004497">
    <property type="term" value="F:monooxygenase activity"/>
    <property type="evidence" value="ECO:0007669"/>
    <property type="project" value="UniProtKB-KW"/>
</dbReference>
<dbReference type="InterPro" id="IPR001128">
    <property type="entry name" value="Cyt_P450"/>
</dbReference>
<comment type="similarity">
    <text evidence="2 9">Belongs to the cytochrome P450 family.</text>
</comment>
<dbReference type="EMBL" id="JAPDRK010000008">
    <property type="protein sequence ID" value="KAJ9609338.1"/>
    <property type="molecule type" value="Genomic_DNA"/>
</dbReference>
<name>A0AA38X9L1_9EURO</name>
<comment type="caution">
    <text evidence="11">The sequence shown here is derived from an EMBL/GenBank/DDBJ whole genome shotgun (WGS) entry which is preliminary data.</text>
</comment>
<protein>
    <recommendedName>
        <fullName evidence="13">Trichodiene oxygenase</fullName>
    </recommendedName>
</protein>
<feature type="coiled-coil region" evidence="10">
    <location>
        <begin position="269"/>
        <end position="296"/>
    </location>
</feature>
<evidence type="ECO:0000256" key="10">
    <source>
        <dbReference type="SAM" id="Coils"/>
    </source>
</evidence>
<dbReference type="GO" id="GO:0005506">
    <property type="term" value="F:iron ion binding"/>
    <property type="evidence" value="ECO:0007669"/>
    <property type="project" value="InterPro"/>
</dbReference>
<dbReference type="PANTHER" id="PTHR24305:SF157">
    <property type="entry name" value="N-ACETYLTRYPTOPHAN 6-HYDROXYLASE IVOC-RELATED"/>
    <property type="match status" value="1"/>
</dbReference>
<dbReference type="InterPro" id="IPR002401">
    <property type="entry name" value="Cyt_P450_E_grp-I"/>
</dbReference>